<dbReference type="InterPro" id="IPR016181">
    <property type="entry name" value="Acyl_CoA_acyltransferase"/>
</dbReference>
<evidence type="ECO:0000313" key="2">
    <source>
        <dbReference type="Proteomes" id="UP000216961"/>
    </source>
</evidence>
<dbReference type="Gene3D" id="3.40.630.30">
    <property type="match status" value="1"/>
</dbReference>
<accession>A0A268FIA2</accession>
<dbReference type="AlphaFoldDB" id="A0A268FIA2"/>
<dbReference type="InterPro" id="IPR000182">
    <property type="entry name" value="GNAT_dom"/>
</dbReference>
<organism evidence="1 2">
    <name type="scientific">Niallia circulans</name>
    <name type="common">Bacillus circulans</name>
    <dbReference type="NCBI Taxonomy" id="1397"/>
    <lineage>
        <taxon>Bacteria</taxon>
        <taxon>Bacillati</taxon>
        <taxon>Bacillota</taxon>
        <taxon>Bacilli</taxon>
        <taxon>Bacillales</taxon>
        <taxon>Bacillaceae</taxon>
        <taxon>Niallia</taxon>
    </lineage>
</organism>
<dbReference type="Proteomes" id="UP000216961">
    <property type="component" value="Unassembled WGS sequence"/>
</dbReference>
<dbReference type="CDD" id="cd04301">
    <property type="entry name" value="NAT_SF"/>
    <property type="match status" value="1"/>
</dbReference>
<dbReference type="EMBL" id="NPBQ01000012">
    <property type="protein sequence ID" value="PAD85090.1"/>
    <property type="molecule type" value="Genomic_DNA"/>
</dbReference>
<reference evidence="1 2" key="1">
    <citation type="submission" date="2017-07" db="EMBL/GenBank/DDBJ databases">
        <title>Isolation and whole genome analysis of endospore-forming bacteria from heroin.</title>
        <authorList>
            <person name="Kalinowski J."/>
            <person name="Ahrens B."/>
            <person name="Al-Dilaimi A."/>
            <person name="Winkler A."/>
            <person name="Wibberg D."/>
            <person name="Schleenbecker U."/>
            <person name="Ruckert C."/>
            <person name="Wolfel R."/>
            <person name="Grass G."/>
        </authorList>
    </citation>
    <scope>NUCLEOTIDE SEQUENCE [LARGE SCALE GENOMIC DNA]</scope>
    <source>
        <strain evidence="1 2">7521-2</strain>
    </source>
</reference>
<dbReference type="PANTHER" id="PTHR43415">
    <property type="entry name" value="SPERMIDINE N(1)-ACETYLTRANSFERASE"/>
    <property type="match status" value="1"/>
</dbReference>
<dbReference type="KEGG" id="bcir:C2I06_05660"/>
<comment type="caution">
    <text evidence="1">The sequence shown here is derived from an EMBL/GenBank/DDBJ whole genome shotgun (WGS) entry which is preliminary data.</text>
</comment>
<dbReference type="PANTHER" id="PTHR43415:SF3">
    <property type="entry name" value="GNAT-FAMILY ACETYLTRANSFERASE"/>
    <property type="match status" value="1"/>
</dbReference>
<sequence length="182" mass="21050">MKIIPVRYDVNKLPYIIRSAEESDAEQLASVRLQIDGETTFLDREPGEGLLTEKEFKHLIRSDSEAPNHLFLLAEREDGQIIGFSRCEGSSLRRLKHKVEFGIAVLEEYWGYQIGTHLLEESINWGAENDITKMTLSVIELNEKAIKLYKRFGFEIEGVLKKDKRLTNGKYYSTILMSRFFS</sequence>
<protein>
    <submittedName>
        <fullName evidence="1">GNAT family N-acetyltransferase</fullName>
    </submittedName>
</protein>
<gene>
    <name evidence="1" type="ORF">CHH57_01380</name>
</gene>
<proteinExistence type="predicted"/>
<dbReference type="SUPFAM" id="SSF55729">
    <property type="entry name" value="Acyl-CoA N-acyltransferases (Nat)"/>
    <property type="match status" value="1"/>
</dbReference>
<dbReference type="GO" id="GO:0016747">
    <property type="term" value="F:acyltransferase activity, transferring groups other than amino-acyl groups"/>
    <property type="evidence" value="ECO:0007669"/>
    <property type="project" value="InterPro"/>
</dbReference>
<dbReference type="RefSeq" id="WP_095328534.1">
    <property type="nucleotide sequence ID" value="NZ_CP026031.1"/>
</dbReference>
<dbReference type="PROSITE" id="PS51186">
    <property type="entry name" value="GNAT"/>
    <property type="match status" value="1"/>
</dbReference>
<evidence type="ECO:0000313" key="1">
    <source>
        <dbReference type="EMBL" id="PAD85090.1"/>
    </source>
</evidence>
<name>A0A268FIA2_NIACI</name>
<dbReference type="Pfam" id="PF00583">
    <property type="entry name" value="Acetyltransf_1"/>
    <property type="match status" value="1"/>
</dbReference>